<evidence type="ECO:0000313" key="3">
    <source>
        <dbReference type="Proteomes" id="UP001152622"/>
    </source>
</evidence>
<feature type="compositionally biased region" description="Pro residues" evidence="1">
    <location>
        <begin position="215"/>
        <end position="228"/>
    </location>
</feature>
<reference evidence="2" key="1">
    <citation type="journal article" date="2023" name="Science">
        <title>Genome structures resolve the early diversification of teleost fishes.</title>
        <authorList>
            <person name="Parey E."/>
            <person name="Louis A."/>
            <person name="Montfort J."/>
            <person name="Bouchez O."/>
            <person name="Roques C."/>
            <person name="Iampietro C."/>
            <person name="Lluch J."/>
            <person name="Castinel A."/>
            <person name="Donnadieu C."/>
            <person name="Desvignes T."/>
            <person name="Floi Bucao C."/>
            <person name="Jouanno E."/>
            <person name="Wen M."/>
            <person name="Mejri S."/>
            <person name="Dirks R."/>
            <person name="Jansen H."/>
            <person name="Henkel C."/>
            <person name="Chen W.J."/>
            <person name="Zahm M."/>
            <person name="Cabau C."/>
            <person name="Klopp C."/>
            <person name="Thompson A.W."/>
            <person name="Robinson-Rechavi M."/>
            <person name="Braasch I."/>
            <person name="Lecointre G."/>
            <person name="Bobe J."/>
            <person name="Postlethwait J.H."/>
            <person name="Berthelot C."/>
            <person name="Roest Crollius H."/>
            <person name="Guiguen Y."/>
        </authorList>
    </citation>
    <scope>NUCLEOTIDE SEQUENCE</scope>
    <source>
        <strain evidence="2">WJC10195</strain>
    </source>
</reference>
<feature type="region of interest" description="Disordered" evidence="1">
    <location>
        <begin position="205"/>
        <end position="236"/>
    </location>
</feature>
<evidence type="ECO:0000256" key="1">
    <source>
        <dbReference type="SAM" id="MobiDB-lite"/>
    </source>
</evidence>
<comment type="caution">
    <text evidence="2">The sequence shown here is derived from an EMBL/GenBank/DDBJ whole genome shotgun (WGS) entry which is preliminary data.</text>
</comment>
<name>A0A9Q1GCN8_SYNKA</name>
<dbReference type="Proteomes" id="UP001152622">
    <property type="component" value="Chromosome 1"/>
</dbReference>
<gene>
    <name evidence="2" type="ORF">SKAU_G00019460</name>
</gene>
<organism evidence="2 3">
    <name type="scientific">Synaphobranchus kaupii</name>
    <name type="common">Kaup's arrowtooth eel</name>
    <dbReference type="NCBI Taxonomy" id="118154"/>
    <lineage>
        <taxon>Eukaryota</taxon>
        <taxon>Metazoa</taxon>
        <taxon>Chordata</taxon>
        <taxon>Craniata</taxon>
        <taxon>Vertebrata</taxon>
        <taxon>Euteleostomi</taxon>
        <taxon>Actinopterygii</taxon>
        <taxon>Neopterygii</taxon>
        <taxon>Teleostei</taxon>
        <taxon>Anguilliformes</taxon>
        <taxon>Synaphobranchidae</taxon>
        <taxon>Synaphobranchus</taxon>
    </lineage>
</organism>
<dbReference type="AlphaFoldDB" id="A0A9Q1GCN8"/>
<dbReference type="EMBL" id="JAINUF010000001">
    <property type="protein sequence ID" value="KAJ8381168.1"/>
    <property type="molecule type" value="Genomic_DNA"/>
</dbReference>
<accession>A0A9Q1GCN8</accession>
<evidence type="ECO:0000313" key="2">
    <source>
        <dbReference type="EMBL" id="KAJ8381168.1"/>
    </source>
</evidence>
<keyword evidence="3" id="KW-1185">Reference proteome</keyword>
<feature type="region of interest" description="Disordered" evidence="1">
    <location>
        <begin position="167"/>
        <end position="186"/>
    </location>
</feature>
<protein>
    <submittedName>
        <fullName evidence="2">Uncharacterized protein</fullName>
    </submittedName>
</protein>
<proteinExistence type="predicted"/>
<sequence>MAFAEATRILFRIIQTTHHLQNPAVSGGRTTPPASLQKKMQELATLILEEHYLGNLGHLTKKLENIHLPNLPEAFQVATKWAKKKFAPDHSGHCQKNIHPLPHSQEHYKRSLHKQQIFSTGRHSTTPTHNMEDHCLTSDQYQREWPALRQTYPPGNPAPARNAERTVLPQEAPHHQRNRIRSGIAGHYRDWEPEPLLQRPLRTTWDRYNSGSTPNPHPTPTPSPPPGGKLPLVSLS</sequence>